<gene>
    <name evidence="2" type="ORF">BAR24066_04396</name>
    <name evidence="3" type="ORF">OHZ10_21175</name>
</gene>
<sequence length="113" mass="13184">MNRLLEIRTYRLKPGTLHAFHQAMHQLAAPMIRAHGMDVVYYGRSDHEEESYCLVRAYADRQSLETEQAAFYNSTEWREGPRQALVVHIETYLNTLLWMGDDAVESLRMLNPS</sequence>
<proteinExistence type="predicted"/>
<dbReference type="EMBL" id="CABVPX010000018">
    <property type="protein sequence ID" value="VWB92522.1"/>
    <property type="molecule type" value="Genomic_DNA"/>
</dbReference>
<organism evidence="2 4">
    <name type="scientific">Burkholderia arboris</name>
    <dbReference type="NCBI Taxonomy" id="488730"/>
    <lineage>
        <taxon>Bacteria</taxon>
        <taxon>Pseudomonadati</taxon>
        <taxon>Pseudomonadota</taxon>
        <taxon>Betaproteobacteria</taxon>
        <taxon>Burkholderiales</taxon>
        <taxon>Burkholderiaceae</taxon>
        <taxon>Burkholderia</taxon>
        <taxon>Burkholderia cepacia complex</taxon>
    </lineage>
</organism>
<keyword evidence="5" id="KW-1185">Reference proteome</keyword>
<protein>
    <submittedName>
        <fullName evidence="3">NIPSNAP family protein</fullName>
    </submittedName>
</protein>
<accession>A0A9Q9SL41</accession>
<dbReference type="InterPro" id="IPR012577">
    <property type="entry name" value="NIPSNAP"/>
</dbReference>
<dbReference type="Pfam" id="PF07978">
    <property type="entry name" value="NIPSNAP"/>
    <property type="match status" value="1"/>
</dbReference>
<evidence type="ECO:0000313" key="2">
    <source>
        <dbReference type="EMBL" id="VWB92522.1"/>
    </source>
</evidence>
<dbReference type="InterPro" id="IPR011008">
    <property type="entry name" value="Dimeric_a/b-barrel"/>
</dbReference>
<dbReference type="Proteomes" id="UP000494172">
    <property type="component" value="Unassembled WGS sequence"/>
</dbReference>
<dbReference type="SUPFAM" id="SSF54909">
    <property type="entry name" value="Dimeric alpha+beta barrel"/>
    <property type="match status" value="1"/>
</dbReference>
<evidence type="ECO:0000313" key="5">
    <source>
        <dbReference type="Proteomes" id="UP001448498"/>
    </source>
</evidence>
<evidence type="ECO:0000259" key="1">
    <source>
        <dbReference type="Pfam" id="PF07978"/>
    </source>
</evidence>
<dbReference type="Gene3D" id="3.30.70.100">
    <property type="match status" value="1"/>
</dbReference>
<reference evidence="2 4" key="1">
    <citation type="submission" date="2019-09" db="EMBL/GenBank/DDBJ databases">
        <authorList>
            <person name="Depoorter E."/>
        </authorList>
    </citation>
    <scope>NUCLEOTIDE SEQUENCE [LARGE SCALE GENOMIC DNA]</scope>
    <source>
        <strain evidence="2">LMG 24066</strain>
    </source>
</reference>
<evidence type="ECO:0000313" key="3">
    <source>
        <dbReference type="EMBL" id="XAE52052.1"/>
    </source>
</evidence>
<name>A0A9Q9SL41_9BURK</name>
<dbReference type="AlphaFoldDB" id="A0A9Q9SL41"/>
<feature type="domain" description="NIPSNAP" evidence="1">
    <location>
        <begin position="6"/>
        <end position="79"/>
    </location>
</feature>
<evidence type="ECO:0000313" key="4">
    <source>
        <dbReference type="Proteomes" id="UP000494172"/>
    </source>
</evidence>
<dbReference type="EMBL" id="CP109822">
    <property type="protein sequence ID" value="XAE52052.1"/>
    <property type="molecule type" value="Genomic_DNA"/>
</dbReference>
<reference evidence="3 5" key="2">
    <citation type="submission" date="2022-10" db="EMBL/GenBank/DDBJ databases">
        <title>Genomic of Burkholderia cepacia PN-1.</title>
        <authorList>
            <person name="Yang Y."/>
            <person name="Guan H."/>
            <person name="Huang J."/>
        </authorList>
    </citation>
    <scope>NUCLEOTIDE SEQUENCE [LARGE SCALE GENOMIC DNA]</scope>
    <source>
        <strain evidence="3 5">PN-1</strain>
    </source>
</reference>
<dbReference type="RefSeq" id="WP_059237675.1">
    <property type="nucleotide sequence ID" value="NZ_CABVPX010000018.1"/>
</dbReference>
<dbReference type="Proteomes" id="UP001448498">
    <property type="component" value="Chromosome 3"/>
</dbReference>